<reference evidence="1" key="2">
    <citation type="submission" date="2025-09" db="UniProtKB">
        <authorList>
            <consortium name="Ensembl"/>
        </authorList>
    </citation>
    <scope>IDENTIFICATION</scope>
</reference>
<name>A0A8C6N265_MUSSI</name>
<dbReference type="Proteomes" id="UP000694415">
    <property type="component" value="Unplaced"/>
</dbReference>
<evidence type="ECO:0000313" key="2">
    <source>
        <dbReference type="Proteomes" id="UP000694415"/>
    </source>
</evidence>
<dbReference type="AlphaFoldDB" id="A0A8C6N265"/>
<sequence>QQGFQYLRVPVGILFFQLSS</sequence>
<protein>
    <submittedName>
        <fullName evidence="1">Predicted gene 10945</fullName>
    </submittedName>
</protein>
<proteinExistence type="predicted"/>
<reference evidence="1" key="1">
    <citation type="submission" date="2025-08" db="UniProtKB">
        <authorList>
            <consortium name="Ensembl"/>
        </authorList>
    </citation>
    <scope>IDENTIFICATION</scope>
</reference>
<organism evidence="1 2">
    <name type="scientific">Mus spicilegus</name>
    <name type="common">Mound-building mouse</name>
    <dbReference type="NCBI Taxonomy" id="10103"/>
    <lineage>
        <taxon>Eukaryota</taxon>
        <taxon>Metazoa</taxon>
        <taxon>Chordata</taxon>
        <taxon>Craniata</taxon>
        <taxon>Vertebrata</taxon>
        <taxon>Euteleostomi</taxon>
        <taxon>Mammalia</taxon>
        <taxon>Eutheria</taxon>
        <taxon>Euarchontoglires</taxon>
        <taxon>Glires</taxon>
        <taxon>Rodentia</taxon>
        <taxon>Myomorpha</taxon>
        <taxon>Muroidea</taxon>
        <taxon>Muridae</taxon>
        <taxon>Murinae</taxon>
        <taxon>Mus</taxon>
        <taxon>Mus</taxon>
    </lineage>
</organism>
<evidence type="ECO:0000313" key="1">
    <source>
        <dbReference type="Ensembl" id="ENSMSIP00000030425.1"/>
    </source>
</evidence>
<keyword evidence="2" id="KW-1185">Reference proteome</keyword>
<dbReference type="Ensembl" id="ENSMSIT00000038293.1">
    <property type="protein sequence ID" value="ENSMSIP00000030425.1"/>
    <property type="gene ID" value="ENSMSIG00000025467.1"/>
</dbReference>
<accession>A0A8C6N265</accession>